<protein>
    <submittedName>
        <fullName evidence="2">Uncharacterized protein</fullName>
    </submittedName>
</protein>
<keyword evidence="1" id="KW-1133">Transmembrane helix</keyword>
<feature type="transmembrane region" description="Helical" evidence="1">
    <location>
        <begin position="175"/>
        <end position="195"/>
    </location>
</feature>
<name>A0A8J3XU53_9ACTN</name>
<evidence type="ECO:0000313" key="2">
    <source>
        <dbReference type="EMBL" id="GII55057.1"/>
    </source>
</evidence>
<keyword evidence="3" id="KW-1185">Reference proteome</keyword>
<evidence type="ECO:0000256" key="1">
    <source>
        <dbReference type="SAM" id="Phobius"/>
    </source>
</evidence>
<dbReference type="AlphaFoldDB" id="A0A8J3XU53"/>
<reference evidence="2" key="1">
    <citation type="submission" date="2021-01" db="EMBL/GenBank/DDBJ databases">
        <title>Whole genome shotgun sequence of Planotetraspora thailandica NBRC 104271.</title>
        <authorList>
            <person name="Komaki H."/>
            <person name="Tamura T."/>
        </authorList>
    </citation>
    <scope>NUCLEOTIDE SEQUENCE</scope>
    <source>
        <strain evidence="2">NBRC 104271</strain>
    </source>
</reference>
<keyword evidence="1" id="KW-0812">Transmembrane</keyword>
<feature type="transmembrane region" description="Helical" evidence="1">
    <location>
        <begin position="141"/>
        <end position="163"/>
    </location>
</feature>
<feature type="transmembrane region" description="Helical" evidence="1">
    <location>
        <begin position="78"/>
        <end position="97"/>
    </location>
</feature>
<evidence type="ECO:0000313" key="3">
    <source>
        <dbReference type="Proteomes" id="UP000605992"/>
    </source>
</evidence>
<proteinExistence type="predicted"/>
<feature type="transmembrane region" description="Helical" evidence="1">
    <location>
        <begin position="49"/>
        <end position="72"/>
    </location>
</feature>
<keyword evidence="1" id="KW-0472">Membrane</keyword>
<feature type="transmembrane region" description="Helical" evidence="1">
    <location>
        <begin position="109"/>
        <end position="129"/>
    </location>
</feature>
<feature type="transmembrane region" description="Helical" evidence="1">
    <location>
        <begin position="229"/>
        <end position="258"/>
    </location>
</feature>
<sequence length="267" mass="27222">MILSGEQDSLIGPIRPLTAGETECASTFDAHLRRRYAVIPDASPPRWPAWSLLAGVGAAAALAVFSLVRYPANLHDPVAPASLIALGAMIALYLGFAGWALRRPRTGRALGTLVGLAAAAAWSVEIWAGGPAKLDRPVEQAVGGTFALLAVAVTVAAGVLAGVRIHDPGAALRAGLFTGLSSGVAVFCFAVVMTLTNLDVLGTRDDYRRQFATGGSHAADMATFLVGDILAAGVAHLVINLVLGLIGGGLGALAASWVSRPGTAATR</sequence>
<organism evidence="2 3">
    <name type="scientific">Planotetraspora thailandica</name>
    <dbReference type="NCBI Taxonomy" id="487172"/>
    <lineage>
        <taxon>Bacteria</taxon>
        <taxon>Bacillati</taxon>
        <taxon>Actinomycetota</taxon>
        <taxon>Actinomycetes</taxon>
        <taxon>Streptosporangiales</taxon>
        <taxon>Streptosporangiaceae</taxon>
        <taxon>Planotetraspora</taxon>
    </lineage>
</organism>
<accession>A0A8J3XU53</accession>
<dbReference type="Proteomes" id="UP000605992">
    <property type="component" value="Unassembled WGS sequence"/>
</dbReference>
<dbReference type="EMBL" id="BOOR01000023">
    <property type="protein sequence ID" value="GII55057.1"/>
    <property type="molecule type" value="Genomic_DNA"/>
</dbReference>
<comment type="caution">
    <text evidence="2">The sequence shown here is derived from an EMBL/GenBank/DDBJ whole genome shotgun (WGS) entry which is preliminary data.</text>
</comment>
<gene>
    <name evidence="2" type="ORF">Pth03_34460</name>
</gene>